<dbReference type="GeneID" id="303561319"/>
<evidence type="ECO:0000313" key="6">
    <source>
        <dbReference type="Proteomes" id="UP000280586"/>
    </source>
</evidence>
<reference evidence="5" key="2">
    <citation type="submission" date="2022-06" db="EMBL/GenBank/DDBJ databases">
        <authorList>
            <person name="Holder M.E."/>
            <person name="Ajami N.J."/>
            <person name="Petrosino J.F."/>
        </authorList>
    </citation>
    <scope>NUCLEOTIDE SEQUENCE</scope>
    <source>
        <strain evidence="5">RMA 8861</strain>
    </source>
</reference>
<name>A0A9N7JN21_CLOSE</name>
<keyword evidence="2" id="KW-0732">Signal</keyword>
<evidence type="ECO:0000256" key="2">
    <source>
        <dbReference type="SAM" id="SignalP"/>
    </source>
</evidence>
<evidence type="ECO:0000313" key="5">
    <source>
        <dbReference type="EMBL" id="USS01598.1"/>
    </source>
</evidence>
<dbReference type="KEGG" id="csep:CP523_11560"/>
<sequence>MKYKKSFKLLLMMFILSTIVCTSVKAYTIYTVDEKVTIETENRNLYKVSYENFYLKAKKIIPNNTAEVGYCIDIEKTYPSGEVFSKIDKIDTRATGVLAAGYPNKTKEELGLDNNDEAYFATQIALWSAIEGYDVYKITGDNPKIITAIRNIYNNGINNIVGKNNYESRVYYVNDNIQKVILLSRKQVIEEPPTSEGNQPPTPEENPPIMGK</sequence>
<dbReference type="AlphaFoldDB" id="A0A9N7JN21"/>
<feature type="signal peptide" evidence="2">
    <location>
        <begin position="1"/>
        <end position="26"/>
    </location>
</feature>
<gene>
    <name evidence="4" type="ORF">CP523_11560</name>
    <name evidence="5" type="ORF">NH397_03930</name>
</gene>
<keyword evidence="7" id="KW-1185">Reference proteome</keyword>
<dbReference type="Pfam" id="PF08341">
    <property type="entry name" value="TED"/>
    <property type="match status" value="1"/>
</dbReference>
<feature type="region of interest" description="Disordered" evidence="1">
    <location>
        <begin position="189"/>
        <end position="212"/>
    </location>
</feature>
<dbReference type="EMBL" id="CP023671">
    <property type="protein sequence ID" value="AYE35000.1"/>
    <property type="molecule type" value="Genomic_DNA"/>
</dbReference>
<evidence type="ECO:0000256" key="1">
    <source>
        <dbReference type="SAM" id="MobiDB-lite"/>
    </source>
</evidence>
<dbReference type="Proteomes" id="UP000280586">
    <property type="component" value="Chromosome"/>
</dbReference>
<dbReference type="InterPro" id="IPR023849">
    <property type="entry name" value="TQXA_dom"/>
</dbReference>
<protein>
    <submittedName>
        <fullName evidence="4">TQXA domain-containing protein</fullName>
    </submittedName>
    <submittedName>
        <fullName evidence="5">Thioester domain-containing protein</fullName>
    </submittedName>
</protein>
<feature type="domain" description="Thioester" evidence="3">
    <location>
        <begin position="69"/>
        <end position="156"/>
    </location>
</feature>
<organism evidence="4 6">
    <name type="scientific">Clostridium septicum</name>
    <dbReference type="NCBI Taxonomy" id="1504"/>
    <lineage>
        <taxon>Bacteria</taxon>
        <taxon>Bacillati</taxon>
        <taxon>Bacillota</taxon>
        <taxon>Clostridia</taxon>
        <taxon>Eubacteriales</taxon>
        <taxon>Clostridiaceae</taxon>
        <taxon>Clostridium</taxon>
    </lineage>
</organism>
<dbReference type="RefSeq" id="WP_066673338.1">
    <property type="nucleotide sequence ID" value="NZ_CABMIZ010000001.1"/>
</dbReference>
<reference evidence="4 6" key="1">
    <citation type="submission" date="2017-09" db="EMBL/GenBank/DDBJ databases">
        <authorList>
            <person name="Thomas P."/>
            <person name="Seyboldt C."/>
        </authorList>
    </citation>
    <scope>NUCLEOTIDE SEQUENCE [LARGE SCALE GENOMIC DNA]</scope>
    <source>
        <strain evidence="4 6">DSM 7534</strain>
    </source>
</reference>
<accession>A0A9N7JN21</accession>
<evidence type="ECO:0000313" key="7">
    <source>
        <dbReference type="Proteomes" id="UP001055437"/>
    </source>
</evidence>
<proteinExistence type="predicted"/>
<dbReference type="NCBIfam" id="TIGR03934">
    <property type="entry name" value="TQXA_dom"/>
    <property type="match status" value="1"/>
</dbReference>
<dbReference type="EMBL" id="CP099799">
    <property type="protein sequence ID" value="USS01598.1"/>
    <property type="molecule type" value="Genomic_DNA"/>
</dbReference>
<evidence type="ECO:0000313" key="4">
    <source>
        <dbReference type="EMBL" id="AYE35000.1"/>
    </source>
</evidence>
<evidence type="ECO:0000259" key="3">
    <source>
        <dbReference type="Pfam" id="PF08341"/>
    </source>
</evidence>
<dbReference type="InterPro" id="IPR013552">
    <property type="entry name" value="Thioester_dom"/>
</dbReference>
<dbReference type="Proteomes" id="UP001055437">
    <property type="component" value="Chromosome"/>
</dbReference>
<feature type="chain" id="PRO_5040207030" evidence="2">
    <location>
        <begin position="27"/>
        <end position="212"/>
    </location>
</feature>